<name>A0A433S9P4_9BURK</name>
<gene>
    <name evidence="8" type="ORF">CUZ56_02915</name>
</gene>
<dbReference type="Proteomes" id="UP000286947">
    <property type="component" value="Unassembled WGS sequence"/>
</dbReference>
<keyword evidence="3 6" id="KW-0812">Transmembrane</keyword>
<protein>
    <recommendedName>
        <fullName evidence="7">EamA domain-containing protein</fullName>
    </recommendedName>
</protein>
<evidence type="ECO:0000259" key="7">
    <source>
        <dbReference type="Pfam" id="PF00892"/>
    </source>
</evidence>
<dbReference type="InterPro" id="IPR051258">
    <property type="entry name" value="Diverse_Substrate_Transporter"/>
</dbReference>
<dbReference type="OrthoDB" id="9813617at2"/>
<evidence type="ECO:0000256" key="1">
    <source>
        <dbReference type="ARBA" id="ARBA00004651"/>
    </source>
</evidence>
<dbReference type="InterPro" id="IPR037185">
    <property type="entry name" value="EmrE-like"/>
</dbReference>
<dbReference type="SUPFAM" id="SSF103481">
    <property type="entry name" value="Multidrug resistance efflux transporter EmrE"/>
    <property type="match status" value="2"/>
</dbReference>
<dbReference type="GO" id="GO:0005886">
    <property type="term" value="C:plasma membrane"/>
    <property type="evidence" value="ECO:0007669"/>
    <property type="project" value="UniProtKB-SubCell"/>
</dbReference>
<dbReference type="RefSeq" id="WP_126981075.1">
    <property type="nucleotide sequence ID" value="NZ_PQSP01000012.1"/>
</dbReference>
<evidence type="ECO:0000256" key="6">
    <source>
        <dbReference type="SAM" id="Phobius"/>
    </source>
</evidence>
<evidence type="ECO:0000256" key="4">
    <source>
        <dbReference type="ARBA" id="ARBA00022989"/>
    </source>
</evidence>
<proteinExistence type="predicted"/>
<feature type="transmembrane region" description="Helical" evidence="6">
    <location>
        <begin position="266"/>
        <end position="288"/>
    </location>
</feature>
<evidence type="ECO:0000313" key="8">
    <source>
        <dbReference type="EMBL" id="RUS65458.1"/>
    </source>
</evidence>
<feature type="transmembrane region" description="Helical" evidence="6">
    <location>
        <begin position="24"/>
        <end position="44"/>
    </location>
</feature>
<dbReference type="InterPro" id="IPR000620">
    <property type="entry name" value="EamA_dom"/>
</dbReference>
<evidence type="ECO:0000256" key="3">
    <source>
        <dbReference type="ARBA" id="ARBA00022692"/>
    </source>
</evidence>
<comment type="caution">
    <text evidence="8">The sequence shown here is derived from an EMBL/GenBank/DDBJ whole genome shotgun (WGS) entry which is preliminary data.</text>
</comment>
<organism evidence="8 9">
    <name type="scientific">Saezia sanguinis</name>
    <dbReference type="NCBI Taxonomy" id="1965230"/>
    <lineage>
        <taxon>Bacteria</taxon>
        <taxon>Pseudomonadati</taxon>
        <taxon>Pseudomonadota</taxon>
        <taxon>Betaproteobacteria</taxon>
        <taxon>Burkholderiales</taxon>
        <taxon>Saeziaceae</taxon>
        <taxon>Saezia</taxon>
    </lineage>
</organism>
<keyword evidence="9" id="KW-1185">Reference proteome</keyword>
<feature type="transmembrane region" description="Helical" evidence="6">
    <location>
        <begin position="173"/>
        <end position="192"/>
    </location>
</feature>
<reference evidence="8 9" key="1">
    <citation type="submission" date="2018-01" db="EMBL/GenBank/DDBJ databases">
        <title>Saezia sanguinis gen. nov., sp. nov., in the order Burkholderiales isolated from human blood.</title>
        <authorList>
            <person name="Medina-Pascual M.J."/>
            <person name="Valdezate S."/>
            <person name="Monzon S."/>
            <person name="Cuesta I."/>
            <person name="Carrasco G."/>
            <person name="Villalon P."/>
            <person name="Saez-Nieto J.A."/>
        </authorList>
    </citation>
    <scope>NUCLEOTIDE SEQUENCE [LARGE SCALE GENOMIC DNA]</scope>
    <source>
        <strain evidence="8 9">CNM695-12</strain>
    </source>
</reference>
<feature type="transmembrane region" description="Helical" evidence="6">
    <location>
        <begin position="236"/>
        <end position="259"/>
    </location>
</feature>
<evidence type="ECO:0000256" key="5">
    <source>
        <dbReference type="ARBA" id="ARBA00023136"/>
    </source>
</evidence>
<evidence type="ECO:0000256" key="2">
    <source>
        <dbReference type="ARBA" id="ARBA00022475"/>
    </source>
</evidence>
<feature type="transmembrane region" description="Helical" evidence="6">
    <location>
        <begin position="204"/>
        <end position="224"/>
    </location>
</feature>
<feature type="transmembrane region" description="Helical" evidence="6">
    <location>
        <begin position="56"/>
        <end position="79"/>
    </location>
</feature>
<dbReference type="PANTHER" id="PTHR42920:SF5">
    <property type="entry name" value="EAMA DOMAIN-CONTAINING PROTEIN"/>
    <property type="match status" value="1"/>
</dbReference>
<feature type="domain" description="EamA" evidence="7">
    <location>
        <begin position="26"/>
        <end position="162"/>
    </location>
</feature>
<dbReference type="AlphaFoldDB" id="A0A433S9P4"/>
<evidence type="ECO:0000313" key="9">
    <source>
        <dbReference type="Proteomes" id="UP000286947"/>
    </source>
</evidence>
<dbReference type="EMBL" id="PQSP01000012">
    <property type="protein sequence ID" value="RUS65458.1"/>
    <property type="molecule type" value="Genomic_DNA"/>
</dbReference>
<accession>A0A433S9P4</accession>
<dbReference type="PANTHER" id="PTHR42920">
    <property type="entry name" value="OS03G0707200 PROTEIN-RELATED"/>
    <property type="match status" value="1"/>
</dbReference>
<keyword evidence="5 6" id="KW-0472">Membrane</keyword>
<keyword evidence="2" id="KW-1003">Cell membrane</keyword>
<sequence length="314" mass="33451">MSASAASSSQTTTSNGGDVPPASLWPGILIALCGAIGFSGKAIIIKIAYRDYAIDAVTLLMLRMLVALPFFLVMAWWAGHGQAKLSGREKWVVAGLGFSGYYLASMLDFLGLQYISASLERLIMYVTPSIVLLLGMFLLGKKAGLRQWLGIAVSYAGVFLVFGHEISFAGDHLVLGVALCFASVLSNAVYLLYSGETVKKLGALRLTGLASIWACVFCIGQFVLTRSWADFQSIPAGVWQLSLLNGTLCTVVPVLLMMIGIQRLGAALASQVGMIGPLSTIMLGVFLLGEPFNAWIIAGTVLVMGGMWIVVRRA</sequence>
<comment type="subcellular location">
    <subcellularLocation>
        <location evidence="1">Cell membrane</location>
        <topology evidence="1">Multi-pass membrane protein</topology>
    </subcellularLocation>
</comment>
<dbReference type="Pfam" id="PF00892">
    <property type="entry name" value="EamA"/>
    <property type="match status" value="2"/>
</dbReference>
<keyword evidence="4 6" id="KW-1133">Transmembrane helix</keyword>
<feature type="domain" description="EamA" evidence="7">
    <location>
        <begin position="175"/>
        <end position="311"/>
    </location>
</feature>
<feature type="transmembrane region" description="Helical" evidence="6">
    <location>
        <begin position="294"/>
        <end position="311"/>
    </location>
</feature>
<feature type="transmembrane region" description="Helical" evidence="6">
    <location>
        <begin position="122"/>
        <end position="140"/>
    </location>
</feature>
<feature type="transmembrane region" description="Helical" evidence="6">
    <location>
        <begin position="91"/>
        <end position="110"/>
    </location>
</feature>